<evidence type="ECO:0000256" key="1">
    <source>
        <dbReference type="SAM" id="MobiDB-lite"/>
    </source>
</evidence>
<dbReference type="Pfam" id="PF19457">
    <property type="entry name" value="DUF5994"/>
    <property type="match status" value="1"/>
</dbReference>
<accession>A0A931AXI4</accession>
<dbReference type="InterPro" id="IPR046036">
    <property type="entry name" value="DUF5994"/>
</dbReference>
<proteinExistence type="predicted"/>
<evidence type="ECO:0000313" key="3">
    <source>
        <dbReference type="Proteomes" id="UP000657385"/>
    </source>
</evidence>
<evidence type="ECO:0000313" key="2">
    <source>
        <dbReference type="EMBL" id="MBF9066566.1"/>
    </source>
</evidence>
<name>A0A931AXI4_9ACTN</name>
<keyword evidence="3" id="KW-1185">Reference proteome</keyword>
<comment type="caution">
    <text evidence="2">The sequence shown here is derived from an EMBL/GenBank/DDBJ whole genome shotgun (WGS) entry which is preliminary data.</text>
</comment>
<dbReference type="EMBL" id="JADPRT010000001">
    <property type="protein sequence ID" value="MBF9066566.1"/>
    <property type="molecule type" value="Genomic_DNA"/>
</dbReference>
<dbReference type="Proteomes" id="UP000657385">
    <property type="component" value="Unassembled WGS sequence"/>
</dbReference>
<gene>
    <name evidence="2" type="ORF">I2501_00770</name>
</gene>
<reference evidence="2" key="1">
    <citation type="submission" date="2020-11" db="EMBL/GenBank/DDBJ databases">
        <title>Isolation and identification of active actinomycetes.</title>
        <authorList>
            <person name="Yu B."/>
        </authorList>
    </citation>
    <scope>NUCLEOTIDE SEQUENCE</scope>
    <source>
        <strain evidence="2">NEAU-YB345</strain>
    </source>
</reference>
<sequence>MPVSLLRVPIAVLPSPRRESPALRLALRSTDTPSTLRIGALDGAWWPRSDDLARELPSLVEMLDRLWGRITRVNVNPTNWQPLPHEVPVPGHVVKVGWFTTEQDPHKLLLMSYRLGRWDLLVIPPQTSQAAAARLMAAATDQDGAPGASEIIAAEHGRHADADLLAAPPSDSVPESVWESEGGAAASVPASMPVGRMHVSSGG</sequence>
<organism evidence="2 3">
    <name type="scientific">Streptacidiphilus fuscans</name>
    <dbReference type="NCBI Taxonomy" id="2789292"/>
    <lineage>
        <taxon>Bacteria</taxon>
        <taxon>Bacillati</taxon>
        <taxon>Actinomycetota</taxon>
        <taxon>Actinomycetes</taxon>
        <taxon>Kitasatosporales</taxon>
        <taxon>Streptomycetaceae</taxon>
        <taxon>Streptacidiphilus</taxon>
    </lineage>
</organism>
<feature type="region of interest" description="Disordered" evidence="1">
    <location>
        <begin position="166"/>
        <end position="203"/>
    </location>
</feature>
<protein>
    <submittedName>
        <fullName evidence="2">Uncharacterized protein</fullName>
    </submittedName>
</protein>
<dbReference type="AlphaFoldDB" id="A0A931AXI4"/>